<name>A0ABN9T8P7_9DINO</name>
<reference evidence="1" key="1">
    <citation type="submission" date="2023-10" db="EMBL/GenBank/DDBJ databases">
        <authorList>
            <person name="Chen Y."/>
            <person name="Shah S."/>
            <person name="Dougan E. K."/>
            <person name="Thang M."/>
            <person name="Chan C."/>
        </authorList>
    </citation>
    <scope>NUCLEOTIDE SEQUENCE [LARGE SCALE GENOMIC DNA]</scope>
</reference>
<dbReference type="Proteomes" id="UP001189429">
    <property type="component" value="Unassembled WGS sequence"/>
</dbReference>
<evidence type="ECO:0000313" key="2">
    <source>
        <dbReference type="Proteomes" id="UP001189429"/>
    </source>
</evidence>
<keyword evidence="2" id="KW-1185">Reference proteome</keyword>
<gene>
    <name evidence="1" type="ORF">PCOR1329_LOCUS36680</name>
</gene>
<accession>A0ABN9T8P7</accession>
<dbReference type="EMBL" id="CAUYUJ010014459">
    <property type="protein sequence ID" value="CAK0841499.1"/>
    <property type="molecule type" value="Genomic_DNA"/>
</dbReference>
<sequence>MRQCFFFAQTGLRNSSSAPYGSEIRGSSDQELHSARRVFGASCQPSAGQRPLTSLLLLERDPCYSDAASPIVRHEEAWIVQAKASLHCLSYQRCEKAGMKLLAMKTWKRNPGGP</sequence>
<protein>
    <submittedName>
        <fullName evidence="1">Uncharacterized protein</fullName>
    </submittedName>
</protein>
<proteinExistence type="predicted"/>
<comment type="caution">
    <text evidence="1">The sequence shown here is derived from an EMBL/GenBank/DDBJ whole genome shotgun (WGS) entry which is preliminary data.</text>
</comment>
<evidence type="ECO:0000313" key="1">
    <source>
        <dbReference type="EMBL" id="CAK0841499.1"/>
    </source>
</evidence>
<organism evidence="1 2">
    <name type="scientific">Prorocentrum cordatum</name>
    <dbReference type="NCBI Taxonomy" id="2364126"/>
    <lineage>
        <taxon>Eukaryota</taxon>
        <taxon>Sar</taxon>
        <taxon>Alveolata</taxon>
        <taxon>Dinophyceae</taxon>
        <taxon>Prorocentrales</taxon>
        <taxon>Prorocentraceae</taxon>
        <taxon>Prorocentrum</taxon>
    </lineage>
</organism>